<feature type="region of interest" description="Disordered" evidence="1">
    <location>
        <begin position="1"/>
        <end position="33"/>
    </location>
</feature>
<gene>
    <name evidence="2" type="ORF">M9458_039789</name>
</gene>
<dbReference type="AlphaFoldDB" id="A0ABD0NS05"/>
<evidence type="ECO:0000256" key="1">
    <source>
        <dbReference type="SAM" id="MobiDB-lite"/>
    </source>
</evidence>
<dbReference type="Proteomes" id="UP001529510">
    <property type="component" value="Unassembled WGS sequence"/>
</dbReference>
<feature type="compositionally biased region" description="Pro residues" evidence="1">
    <location>
        <begin position="172"/>
        <end position="184"/>
    </location>
</feature>
<keyword evidence="3" id="KW-1185">Reference proteome</keyword>
<dbReference type="EMBL" id="JAMKFB020000020">
    <property type="protein sequence ID" value="KAL0164036.1"/>
    <property type="molecule type" value="Genomic_DNA"/>
</dbReference>
<reference evidence="2 3" key="1">
    <citation type="submission" date="2024-05" db="EMBL/GenBank/DDBJ databases">
        <title>Genome sequencing and assembly of Indian major carp, Cirrhinus mrigala (Hamilton, 1822).</title>
        <authorList>
            <person name="Mohindra V."/>
            <person name="Chowdhury L.M."/>
            <person name="Lal K."/>
            <person name="Jena J.K."/>
        </authorList>
    </citation>
    <scope>NUCLEOTIDE SEQUENCE [LARGE SCALE GENOMIC DNA]</scope>
    <source>
        <strain evidence="2">CM1030</strain>
        <tissue evidence="2">Blood</tissue>
    </source>
</reference>
<feature type="non-terminal residue" evidence="2">
    <location>
        <position position="253"/>
    </location>
</feature>
<evidence type="ECO:0000313" key="2">
    <source>
        <dbReference type="EMBL" id="KAL0164036.1"/>
    </source>
</evidence>
<feature type="non-terminal residue" evidence="2">
    <location>
        <position position="1"/>
    </location>
</feature>
<evidence type="ECO:0000313" key="3">
    <source>
        <dbReference type="Proteomes" id="UP001529510"/>
    </source>
</evidence>
<comment type="caution">
    <text evidence="2">The sequence shown here is derived from an EMBL/GenBank/DDBJ whole genome shotgun (WGS) entry which is preliminary data.</text>
</comment>
<organism evidence="2 3">
    <name type="scientific">Cirrhinus mrigala</name>
    <name type="common">Mrigala</name>
    <dbReference type="NCBI Taxonomy" id="683832"/>
    <lineage>
        <taxon>Eukaryota</taxon>
        <taxon>Metazoa</taxon>
        <taxon>Chordata</taxon>
        <taxon>Craniata</taxon>
        <taxon>Vertebrata</taxon>
        <taxon>Euteleostomi</taxon>
        <taxon>Actinopterygii</taxon>
        <taxon>Neopterygii</taxon>
        <taxon>Teleostei</taxon>
        <taxon>Ostariophysi</taxon>
        <taxon>Cypriniformes</taxon>
        <taxon>Cyprinidae</taxon>
        <taxon>Labeoninae</taxon>
        <taxon>Labeonini</taxon>
        <taxon>Cirrhinus</taxon>
    </lineage>
</organism>
<feature type="region of interest" description="Disordered" evidence="1">
    <location>
        <begin position="145"/>
        <end position="186"/>
    </location>
</feature>
<sequence>APVSMSGPQGAPAPEFSPERASVSKSNPKKDYVPPTRSCLLLRCCLAAHLLTLSPPSVRWAHRGTPPQYFDPAAPLWLLACSSPPWPGSPLAPPGSLVPPPAPWTPLLPLLLISPALSGFSIPPAPPWFPVAPAPLWPPGSTPLHRSLMPSAPPRPSGSSSSPGLIGSLAPPQAPPPPAPPPSVNPLELSALPPPWLQPPSAPPWAVVMTVAWAPPGSSCSKSLLLSPWILPKSSPPWTVCHPPPGYQSCTTE</sequence>
<accession>A0ABD0NS05</accession>
<feature type="compositionally biased region" description="Low complexity" evidence="1">
    <location>
        <begin position="157"/>
        <end position="171"/>
    </location>
</feature>
<proteinExistence type="predicted"/>
<name>A0ABD0NS05_CIRMR</name>
<protein>
    <submittedName>
        <fullName evidence="2">Uncharacterized protein</fullName>
    </submittedName>
</protein>